<dbReference type="SUPFAM" id="SSF51011">
    <property type="entry name" value="Glycosyl hydrolase domain"/>
    <property type="match status" value="1"/>
</dbReference>
<dbReference type="Gene3D" id="3.20.20.80">
    <property type="entry name" value="Glycosidases"/>
    <property type="match status" value="1"/>
</dbReference>
<keyword evidence="1" id="KW-0805">Transcription regulation</keyword>
<dbReference type="InterPro" id="IPR018062">
    <property type="entry name" value="HTH_AraC-typ_CS"/>
</dbReference>
<dbReference type="EMBL" id="JACRTJ010000025">
    <property type="protein sequence ID" value="MBC8599901.1"/>
    <property type="molecule type" value="Genomic_DNA"/>
</dbReference>
<dbReference type="Pfam" id="PF02311">
    <property type="entry name" value="AraC_binding"/>
    <property type="match status" value="1"/>
</dbReference>
<dbReference type="SUPFAM" id="SSF51215">
    <property type="entry name" value="Regulatory protein AraC"/>
    <property type="match status" value="1"/>
</dbReference>
<dbReference type="Gene3D" id="1.10.10.60">
    <property type="entry name" value="Homeodomain-like"/>
    <property type="match status" value="2"/>
</dbReference>
<dbReference type="PANTHER" id="PTHR43280:SF2">
    <property type="entry name" value="HTH-TYPE TRANSCRIPTIONAL REGULATOR EXSA"/>
    <property type="match status" value="1"/>
</dbReference>
<dbReference type="PROSITE" id="PS01124">
    <property type="entry name" value="HTH_ARAC_FAMILY_2"/>
    <property type="match status" value="1"/>
</dbReference>
<feature type="domain" description="HTH araC/xylS-type" evidence="4">
    <location>
        <begin position="161"/>
        <end position="259"/>
    </location>
</feature>
<dbReference type="PROSITE" id="PS00041">
    <property type="entry name" value="HTH_ARAC_FAMILY_1"/>
    <property type="match status" value="1"/>
</dbReference>
<dbReference type="InterPro" id="IPR009057">
    <property type="entry name" value="Homeodomain-like_sf"/>
</dbReference>
<evidence type="ECO:0000313" key="5">
    <source>
        <dbReference type="EMBL" id="MBC8599901.1"/>
    </source>
</evidence>
<proteinExistence type="predicted"/>
<dbReference type="InterPro" id="IPR018060">
    <property type="entry name" value="HTH_AraC"/>
</dbReference>
<reference evidence="5 6" key="1">
    <citation type="submission" date="2020-08" db="EMBL/GenBank/DDBJ databases">
        <title>Genome public.</title>
        <authorList>
            <person name="Liu C."/>
            <person name="Sun Q."/>
        </authorList>
    </citation>
    <scope>NUCLEOTIDE SEQUENCE [LARGE SCALE GENOMIC DNA]</scope>
    <source>
        <strain evidence="5 6">BX10</strain>
    </source>
</reference>
<evidence type="ECO:0000259" key="4">
    <source>
        <dbReference type="PROSITE" id="PS01124"/>
    </source>
</evidence>
<dbReference type="Proteomes" id="UP000647491">
    <property type="component" value="Unassembled WGS sequence"/>
</dbReference>
<dbReference type="InterPro" id="IPR003313">
    <property type="entry name" value="AraC-bd"/>
</dbReference>
<keyword evidence="2" id="KW-0238">DNA-binding</keyword>
<keyword evidence="6" id="KW-1185">Reference proteome</keyword>
<dbReference type="InterPro" id="IPR037923">
    <property type="entry name" value="HTH-like"/>
</dbReference>
<keyword evidence="3" id="KW-0804">Transcription</keyword>
<evidence type="ECO:0000256" key="2">
    <source>
        <dbReference type="ARBA" id="ARBA00023125"/>
    </source>
</evidence>
<gene>
    <name evidence="5" type="ORF">H8708_11805</name>
</gene>
<dbReference type="InterPro" id="IPR017853">
    <property type="entry name" value="GH"/>
</dbReference>
<dbReference type="SMART" id="SM00342">
    <property type="entry name" value="HTH_ARAC"/>
    <property type="match status" value="1"/>
</dbReference>
<accession>A0ABR7NUV1</accession>
<dbReference type="RefSeq" id="WP_262427957.1">
    <property type="nucleotide sequence ID" value="NZ_JACRTJ010000025.1"/>
</dbReference>
<comment type="caution">
    <text evidence="5">The sequence shown here is derived from an EMBL/GenBank/DDBJ whole genome shotgun (WGS) entry which is preliminary data.</text>
</comment>
<dbReference type="SUPFAM" id="SSF51445">
    <property type="entry name" value="(Trans)glycosidases"/>
    <property type="match status" value="1"/>
</dbReference>
<protein>
    <submittedName>
        <fullName evidence="5">Helix-turn-helix domain-containing protein</fullName>
    </submittedName>
</protein>
<name>A0ABR7NUV1_9FIRM</name>
<evidence type="ECO:0000256" key="3">
    <source>
        <dbReference type="ARBA" id="ARBA00023163"/>
    </source>
</evidence>
<sequence>MEQIRVFLGNIQKKHGSVNSGLLFLLVLRGTVRVRSSERQQTLSQRDLMVINHGEFYSLESGEPNVTVWLSMGEEYLERVCREALYTRFSCVSTSENAATGPLYDSMRSQILQIAMHSYGRERDYELLIQSAAPLLLHTLRTQFVSGSSRRKYRTENVHLLQVLEAMEENFGEPVTLEKMAGRFYLSPSYLSRLFKREMGTTYLEYLNSLRLRGARRELAATGASLTRVALNNGFSSAEALNRAFRREFSCTAAEYRRRVKKEEELPDQMEFLENGPESSLDTLVRFVHSYEKRGSARVREYTVQGKWTGERLDLPARVLYVGDFSRLSQKAVQDQIKEAQEAIGFSYVCLEGVFSAELFKNVIGELDVLRVFRYLDSLGLTPFIRVEEDMAFDAVESALSRLSHQEMAGRKVPGETGIHWRFELKETGTERSELLAAAIRRAFPGALLGIFLDPGAGTERPGFPVDFITVRQDPNEAQAPSDAFSYEQFQRHYHETCLRRAGAWMKENGVDAPVWLLDWNTLTGRSMVEAGEFHRTALIPDLLIKLRKRIAGAGFRLNLEPSGEDFFTYPLSLYLYRGVKRPLFFALRFLSMLETRLLLEEDGVLATEDGRGGYFVLLWAPYYMDPFLSLDQIKKDSLLQTVSVTLTGMEKGRYRLKSMYLDKDNGSIYQSWVRVDLYTVPDGDVIEYMENFCNPALALEDRNVEDTLEIRQSLAFNAVAFWHIRKIG</sequence>
<evidence type="ECO:0000313" key="6">
    <source>
        <dbReference type="Proteomes" id="UP000647491"/>
    </source>
</evidence>
<dbReference type="Pfam" id="PF12833">
    <property type="entry name" value="HTH_18"/>
    <property type="match status" value="1"/>
</dbReference>
<organism evidence="5 6">
    <name type="scientific">Enterocloster hominis</name>
    <name type="common">ex Liu et al. 2021</name>
    <dbReference type="NCBI Taxonomy" id="2763663"/>
    <lineage>
        <taxon>Bacteria</taxon>
        <taxon>Bacillati</taxon>
        <taxon>Bacillota</taxon>
        <taxon>Clostridia</taxon>
        <taxon>Lachnospirales</taxon>
        <taxon>Lachnospiraceae</taxon>
        <taxon>Enterocloster</taxon>
    </lineage>
</organism>
<dbReference type="PANTHER" id="PTHR43280">
    <property type="entry name" value="ARAC-FAMILY TRANSCRIPTIONAL REGULATOR"/>
    <property type="match status" value="1"/>
</dbReference>
<dbReference type="SUPFAM" id="SSF46689">
    <property type="entry name" value="Homeodomain-like"/>
    <property type="match status" value="2"/>
</dbReference>
<evidence type="ECO:0000256" key="1">
    <source>
        <dbReference type="ARBA" id="ARBA00023015"/>
    </source>
</evidence>
<dbReference type="Gene3D" id="2.60.40.1500">
    <property type="entry name" value="Glycosyl hydrolase domain, family 39"/>
    <property type="match status" value="1"/>
</dbReference>